<dbReference type="PROSITE" id="PS50181">
    <property type="entry name" value="FBOX"/>
    <property type="match status" value="1"/>
</dbReference>
<feature type="non-terminal residue" evidence="2">
    <location>
        <position position="373"/>
    </location>
</feature>
<keyword evidence="3" id="KW-1185">Reference proteome</keyword>
<dbReference type="InterPro" id="IPR036047">
    <property type="entry name" value="F-box-like_dom_sf"/>
</dbReference>
<gene>
    <name evidence="2" type="ORF">MSPICULIGERA_LOCUS19790</name>
</gene>
<dbReference type="InterPro" id="IPR001810">
    <property type="entry name" value="F-box_dom"/>
</dbReference>
<dbReference type="AlphaFoldDB" id="A0AA36D7Q1"/>
<reference evidence="2" key="1">
    <citation type="submission" date="2023-06" db="EMBL/GenBank/DDBJ databases">
        <authorList>
            <person name="Delattre M."/>
        </authorList>
    </citation>
    <scope>NUCLEOTIDE SEQUENCE</scope>
    <source>
        <strain evidence="2">AF72</strain>
    </source>
</reference>
<sequence length="373" mass="42987">MATQNEHYYENYCSYSYLHIFNPPRFKISHLPTSLVSAVLVHLNVQELITLQRVNKSLRAAVSARGLFPRKCAKVASTLVACCCAKRALYDDVESQEIWAHSLSITLHDSQGWAIESGVAPNTICIWNEARQPISVATIPFSRFRKLLTALRPVFTEWIELYINRIGCNSHHHCCDFYELMEISPFYRWLGGSVDTTIRVETIDPKTWNLLRKIRLNFLGDVGDLGIMTERIVDAAVPWEVPGKTIHDFSRGQRIGRETDFHCKYTFEGVALLTDIALFPKRVSRTGRALYIEASDYPRGEPENFVNKFAARLRRQHNGIVERFDEWDETLELFILKPDDAHHFLRFHASGRCYIMAAVWAFGERLELSIFDK</sequence>
<evidence type="ECO:0000313" key="3">
    <source>
        <dbReference type="Proteomes" id="UP001177023"/>
    </source>
</evidence>
<evidence type="ECO:0000259" key="1">
    <source>
        <dbReference type="PROSITE" id="PS50181"/>
    </source>
</evidence>
<organism evidence="2 3">
    <name type="scientific">Mesorhabditis spiculigera</name>
    <dbReference type="NCBI Taxonomy" id="96644"/>
    <lineage>
        <taxon>Eukaryota</taxon>
        <taxon>Metazoa</taxon>
        <taxon>Ecdysozoa</taxon>
        <taxon>Nematoda</taxon>
        <taxon>Chromadorea</taxon>
        <taxon>Rhabditida</taxon>
        <taxon>Rhabditina</taxon>
        <taxon>Rhabditomorpha</taxon>
        <taxon>Rhabditoidea</taxon>
        <taxon>Rhabditidae</taxon>
        <taxon>Mesorhabditinae</taxon>
        <taxon>Mesorhabditis</taxon>
    </lineage>
</organism>
<protein>
    <recommendedName>
        <fullName evidence="1">F-box domain-containing protein</fullName>
    </recommendedName>
</protein>
<evidence type="ECO:0000313" key="2">
    <source>
        <dbReference type="EMBL" id="CAJ0581635.1"/>
    </source>
</evidence>
<dbReference type="EMBL" id="CATQJA010002663">
    <property type="protein sequence ID" value="CAJ0581635.1"/>
    <property type="molecule type" value="Genomic_DNA"/>
</dbReference>
<accession>A0AA36D7Q1</accession>
<dbReference type="SUPFAM" id="SSF81383">
    <property type="entry name" value="F-box domain"/>
    <property type="match status" value="1"/>
</dbReference>
<name>A0AA36D7Q1_9BILA</name>
<proteinExistence type="predicted"/>
<comment type="caution">
    <text evidence="2">The sequence shown here is derived from an EMBL/GenBank/DDBJ whole genome shotgun (WGS) entry which is preliminary data.</text>
</comment>
<feature type="domain" description="F-box" evidence="1">
    <location>
        <begin position="25"/>
        <end position="71"/>
    </location>
</feature>
<dbReference type="Proteomes" id="UP001177023">
    <property type="component" value="Unassembled WGS sequence"/>
</dbReference>